<keyword evidence="1" id="KW-0456">Lyase</keyword>
<dbReference type="PRINTS" id="PR00146">
    <property type="entry name" value="DHPICSNTHASE"/>
</dbReference>
<dbReference type="InterPro" id="IPR020625">
    <property type="entry name" value="Schiff_base-form_aldolases_AS"/>
</dbReference>
<organism evidence="5 6">
    <name type="scientific">Oxyplasma meridianum</name>
    <dbReference type="NCBI Taxonomy" id="3073602"/>
    <lineage>
        <taxon>Archaea</taxon>
        <taxon>Methanobacteriati</taxon>
        <taxon>Thermoplasmatota</taxon>
        <taxon>Thermoplasmata</taxon>
        <taxon>Thermoplasmatales</taxon>
        <taxon>Thermoplasmataceae</taxon>
        <taxon>Oxyplasma</taxon>
    </lineage>
</organism>
<evidence type="ECO:0000313" key="5">
    <source>
        <dbReference type="EMBL" id="WYX99698.1"/>
    </source>
</evidence>
<feature type="binding site" evidence="4">
    <location>
        <position position="202"/>
    </location>
    <ligand>
        <name>pyruvate</name>
        <dbReference type="ChEBI" id="CHEBI:15361"/>
    </ligand>
</feature>
<dbReference type="PANTHER" id="PTHR42849:SF1">
    <property type="entry name" value="N-ACETYLNEURAMINATE LYASE"/>
    <property type="match status" value="1"/>
</dbReference>
<dbReference type="InterPro" id="IPR013785">
    <property type="entry name" value="Aldolase_TIM"/>
</dbReference>
<dbReference type="SUPFAM" id="SSF51569">
    <property type="entry name" value="Aldolase"/>
    <property type="match status" value="1"/>
</dbReference>
<evidence type="ECO:0000313" key="6">
    <source>
        <dbReference type="Proteomes" id="UP001451606"/>
    </source>
</evidence>
<dbReference type="PANTHER" id="PTHR42849">
    <property type="entry name" value="N-ACETYLNEURAMINATE LYASE"/>
    <property type="match status" value="1"/>
</dbReference>
<dbReference type="AlphaFoldDB" id="A0AAX4NEF8"/>
<proteinExistence type="predicted"/>
<feature type="binding site" evidence="4">
    <location>
        <position position="45"/>
    </location>
    <ligand>
        <name>pyruvate</name>
        <dbReference type="ChEBI" id="CHEBI:15361"/>
    </ligand>
</feature>
<keyword evidence="6" id="KW-1185">Reference proteome</keyword>
<dbReference type="Gene3D" id="3.20.20.70">
    <property type="entry name" value="Aldolase class I"/>
    <property type="match status" value="1"/>
</dbReference>
<dbReference type="Pfam" id="PF00701">
    <property type="entry name" value="DHDPS"/>
    <property type="match status" value="1"/>
</dbReference>
<gene>
    <name evidence="5" type="ORF">OXIME_000236</name>
</gene>
<evidence type="ECO:0000256" key="4">
    <source>
        <dbReference type="PIRSR" id="PIRSR001365-2"/>
    </source>
</evidence>
<feature type="active site" description="Proton donor/acceptor" evidence="3">
    <location>
        <position position="133"/>
    </location>
</feature>
<dbReference type="InterPro" id="IPR002220">
    <property type="entry name" value="DapA-like"/>
</dbReference>
<protein>
    <submittedName>
        <fullName evidence="5">Dihydrodipicolinate synthase family protein</fullName>
    </submittedName>
</protein>
<dbReference type="Proteomes" id="UP001451606">
    <property type="component" value="Chromosome"/>
</dbReference>
<dbReference type="GO" id="GO:0008675">
    <property type="term" value="F:2-dehydro-3-deoxy-phosphogluconate aldolase activity"/>
    <property type="evidence" value="ECO:0007669"/>
    <property type="project" value="UniProtKB-ARBA"/>
</dbReference>
<dbReference type="RefSeq" id="WP_393971663.1">
    <property type="nucleotide sequence ID" value="NZ_CP133772.1"/>
</dbReference>
<evidence type="ECO:0000256" key="3">
    <source>
        <dbReference type="PIRSR" id="PIRSR001365-1"/>
    </source>
</evidence>
<keyword evidence="2" id="KW-0704">Schiff base</keyword>
<reference evidence="5 6" key="1">
    <citation type="submission" date="2023-09" db="EMBL/GenBank/DDBJ databases">
        <authorList>
            <person name="Golyshina O.V."/>
            <person name="Lunev E.A."/>
            <person name="Bargiela R."/>
            <person name="Gaines M.C."/>
            <person name="Daum B."/>
            <person name="Bale N.J."/>
            <person name="Koenen M."/>
            <person name="Sinninghe Damst J.S."/>
            <person name="Yakimov M."/>
            <person name="Golyshin P.N."/>
        </authorList>
    </citation>
    <scope>NUCLEOTIDE SEQUENCE [LARGE SCALE GENOMIC DNA]</scope>
    <source>
        <strain evidence="5 6">M1</strain>
    </source>
</reference>
<dbReference type="GO" id="GO:0008747">
    <property type="term" value="F:N-acetylneuraminate lyase activity"/>
    <property type="evidence" value="ECO:0007669"/>
    <property type="project" value="TreeGrafter"/>
</dbReference>
<accession>A0AAX4NEF8</accession>
<dbReference type="CDD" id="cd00408">
    <property type="entry name" value="DHDPS-like"/>
    <property type="match status" value="1"/>
</dbReference>
<name>A0AAX4NEF8_9ARCH</name>
<dbReference type="PIRSF" id="PIRSF001365">
    <property type="entry name" value="DHDPS"/>
    <property type="match status" value="1"/>
</dbReference>
<dbReference type="GO" id="GO:0019262">
    <property type="term" value="P:N-acetylneuraminate catabolic process"/>
    <property type="evidence" value="ECO:0007669"/>
    <property type="project" value="TreeGrafter"/>
</dbReference>
<dbReference type="SMART" id="SM01130">
    <property type="entry name" value="DHDPS"/>
    <property type="match status" value="1"/>
</dbReference>
<evidence type="ECO:0000256" key="2">
    <source>
        <dbReference type="ARBA" id="ARBA00023270"/>
    </source>
</evidence>
<dbReference type="KEGG" id="omr:OXIME_000236"/>
<dbReference type="GO" id="GO:0005829">
    <property type="term" value="C:cytosol"/>
    <property type="evidence" value="ECO:0007669"/>
    <property type="project" value="TreeGrafter"/>
</dbReference>
<dbReference type="GeneID" id="95966960"/>
<dbReference type="EMBL" id="CP133772">
    <property type="protein sequence ID" value="WYX99698.1"/>
    <property type="molecule type" value="Genomic_DNA"/>
</dbReference>
<evidence type="ECO:0000256" key="1">
    <source>
        <dbReference type="ARBA" id="ARBA00023239"/>
    </source>
</evidence>
<feature type="active site" description="Schiff-base intermediate with substrate" evidence="3">
    <location>
        <position position="162"/>
    </location>
</feature>
<dbReference type="PROSITE" id="PS00666">
    <property type="entry name" value="DHDPS_2"/>
    <property type="match status" value="1"/>
</dbReference>
<sequence length="281" mass="31198">MNSGKIIIPAITPFRNQQIDGEAVEVMVEYAMKNRFDGLFAGSSTGGVAALSYKKHKEVLKTYIDKITGNVTPLAGISRNDLDETTSLGKDAVDYGYRIIVLINPYYHSYSDKTFLIYFSNVLESVDADFYLYNNPGLTGRNLKPEVVATLHDKYPNVKGVKESSGDLGTFSKFLAIKGLEVFQGKDTLLYESMKMGSAGGICSSANFSLNTLKIAKDLPDSKESAEKVKKLMEVVSDYENPVIHNYLFRKYIANESPSGYMRKPYSDLDSVPPEDIKNLL</sequence>